<proteinExistence type="predicted"/>
<sequence>MHDVSDRSGHICPECGAPRESGSSPTCECARRAADELLQTRSAETAAAEDFDPLRIRPYVDLEVHAEGTGAGAGPVGGPPPPTATAVGQDPADRATISIPLQRTSSDDLPSAPSDTPPDTGRRRRFVLVGAGATAVVVAAAGFAGGLFSYEAPSRNGAAPDDIRASVPDTAVDEPSPSDSASSSASESASASASADESPTPSDSGSPSDSATPSSRTSATTRAPAPDNSASAAPPSAAPTDKAGPAVLRRGNQGPEVTELQLRLKQLALYVGDADGDYDNRTENAVRTYQFTRGLDEEQGVYTEKTRSHLESETTTP</sequence>
<dbReference type="Proteomes" id="UP001165590">
    <property type="component" value="Unassembled WGS sequence"/>
</dbReference>
<name>A0ABT3V016_9ACTN</name>
<dbReference type="SUPFAM" id="SSF47090">
    <property type="entry name" value="PGBD-like"/>
    <property type="match status" value="1"/>
</dbReference>
<keyword evidence="2" id="KW-1133">Transmembrane helix</keyword>
<dbReference type="InterPro" id="IPR036365">
    <property type="entry name" value="PGBD-like_sf"/>
</dbReference>
<dbReference type="Gene3D" id="1.10.101.10">
    <property type="entry name" value="PGBD-like superfamily/PGBD"/>
    <property type="match status" value="1"/>
</dbReference>
<keyword evidence="2" id="KW-0812">Transmembrane</keyword>
<evidence type="ECO:0000259" key="3">
    <source>
        <dbReference type="Pfam" id="PF01471"/>
    </source>
</evidence>
<organism evidence="4 5">
    <name type="scientific">Streptomyces ortus</name>
    <dbReference type="NCBI Taxonomy" id="2867268"/>
    <lineage>
        <taxon>Bacteria</taxon>
        <taxon>Bacillati</taxon>
        <taxon>Actinomycetota</taxon>
        <taxon>Actinomycetes</taxon>
        <taxon>Kitasatosporales</taxon>
        <taxon>Streptomycetaceae</taxon>
        <taxon>Streptomyces</taxon>
    </lineage>
</organism>
<reference evidence="4" key="1">
    <citation type="journal article" date="2022" name="bioRxiv">
        <title>Discovery and biosynthetic assessment of Streptomyces ortus sp nov. isolated from a deep-sea sponge.</title>
        <authorList>
            <person name="Williams S.E."/>
        </authorList>
    </citation>
    <scope>NUCLEOTIDE SEQUENCE</scope>
    <source>
        <strain evidence="4">A15ISP2-DRY2</strain>
    </source>
</reference>
<dbReference type="RefSeq" id="WP_267026296.1">
    <property type="nucleotide sequence ID" value="NZ_JAIFZO010000002.1"/>
</dbReference>
<accession>A0ABT3V016</accession>
<feature type="compositionally biased region" description="Polar residues" evidence="1">
    <location>
        <begin position="99"/>
        <end position="108"/>
    </location>
</feature>
<dbReference type="EMBL" id="JAIFZO010000002">
    <property type="protein sequence ID" value="MCX4233349.1"/>
    <property type="molecule type" value="Genomic_DNA"/>
</dbReference>
<dbReference type="InterPro" id="IPR002477">
    <property type="entry name" value="Peptidoglycan-bd-like"/>
</dbReference>
<keyword evidence="5" id="KW-1185">Reference proteome</keyword>
<evidence type="ECO:0000313" key="5">
    <source>
        <dbReference type="Proteomes" id="UP001165590"/>
    </source>
</evidence>
<feature type="region of interest" description="Disordered" evidence="1">
    <location>
        <begin position="66"/>
        <end position="125"/>
    </location>
</feature>
<dbReference type="InterPro" id="IPR036366">
    <property type="entry name" value="PGBDSf"/>
</dbReference>
<evidence type="ECO:0000256" key="2">
    <source>
        <dbReference type="SAM" id="Phobius"/>
    </source>
</evidence>
<protein>
    <submittedName>
        <fullName evidence="4">Peptidoglycan-binding protein</fullName>
    </submittedName>
</protein>
<feature type="transmembrane region" description="Helical" evidence="2">
    <location>
        <begin position="126"/>
        <end position="150"/>
    </location>
</feature>
<feature type="domain" description="Peptidoglycan binding-like" evidence="3">
    <location>
        <begin position="253"/>
        <end position="310"/>
    </location>
</feature>
<evidence type="ECO:0000256" key="1">
    <source>
        <dbReference type="SAM" id="MobiDB-lite"/>
    </source>
</evidence>
<gene>
    <name evidence="4" type="ORF">K3769_11240</name>
</gene>
<comment type="caution">
    <text evidence="4">The sequence shown here is derived from an EMBL/GenBank/DDBJ whole genome shotgun (WGS) entry which is preliminary data.</text>
</comment>
<keyword evidence="2" id="KW-0472">Membrane</keyword>
<feature type="compositionally biased region" description="Low complexity" evidence="1">
    <location>
        <begin position="173"/>
        <end position="239"/>
    </location>
</feature>
<evidence type="ECO:0000313" key="4">
    <source>
        <dbReference type="EMBL" id="MCX4233349.1"/>
    </source>
</evidence>
<dbReference type="Pfam" id="PF01471">
    <property type="entry name" value="PG_binding_1"/>
    <property type="match status" value="1"/>
</dbReference>
<feature type="region of interest" description="Disordered" evidence="1">
    <location>
        <begin position="1"/>
        <end position="26"/>
    </location>
</feature>
<feature type="region of interest" description="Disordered" evidence="1">
    <location>
        <begin position="148"/>
        <end position="254"/>
    </location>
</feature>